<evidence type="ECO:0000259" key="5">
    <source>
        <dbReference type="Pfam" id="PF01494"/>
    </source>
</evidence>
<dbReference type="InterPro" id="IPR050641">
    <property type="entry name" value="RIFMO-like"/>
</dbReference>
<dbReference type="RefSeq" id="WP_063741496.1">
    <property type="nucleotide sequence ID" value="NZ_CP034550.1"/>
</dbReference>
<evidence type="ECO:0000256" key="4">
    <source>
        <dbReference type="SAM" id="MobiDB-lite"/>
    </source>
</evidence>
<keyword evidence="2" id="KW-0285">Flavoprotein</keyword>
<keyword evidence="7" id="KW-1185">Reference proteome</keyword>
<dbReference type="Gene3D" id="3.50.50.60">
    <property type="entry name" value="FAD/NAD(P)-binding domain"/>
    <property type="match status" value="1"/>
</dbReference>
<evidence type="ECO:0000313" key="7">
    <source>
        <dbReference type="Proteomes" id="UP000325787"/>
    </source>
</evidence>
<dbReference type="InterPro" id="IPR036188">
    <property type="entry name" value="FAD/NAD-bd_sf"/>
</dbReference>
<organism evidence="6 7">
    <name type="scientific">Saccharothrix syringae</name>
    <name type="common">Nocardiopsis syringae</name>
    <dbReference type="NCBI Taxonomy" id="103733"/>
    <lineage>
        <taxon>Bacteria</taxon>
        <taxon>Bacillati</taxon>
        <taxon>Actinomycetota</taxon>
        <taxon>Actinomycetes</taxon>
        <taxon>Pseudonocardiales</taxon>
        <taxon>Pseudonocardiaceae</taxon>
        <taxon>Saccharothrix</taxon>
    </lineage>
</organism>
<name>A0A5Q0GUQ3_SACSY</name>
<reference evidence="7" key="1">
    <citation type="journal article" date="2021" name="Curr. Microbiol.">
        <title>Complete genome of nocamycin-producing strain Saccharothrix syringae NRRL B-16468 reveals the biosynthetic potential for secondary metabolites.</title>
        <authorList>
            <person name="Mo X."/>
            <person name="Yang S."/>
        </authorList>
    </citation>
    <scope>NUCLEOTIDE SEQUENCE [LARGE SCALE GENOMIC DNA]</scope>
    <source>
        <strain evidence="7">ATCC 51364 / DSM 43886 / JCM 6844 / KCTC 9398 / NBRC 14523 / NRRL B-16468 / INA 2240</strain>
    </source>
</reference>
<evidence type="ECO:0000256" key="3">
    <source>
        <dbReference type="ARBA" id="ARBA00022827"/>
    </source>
</evidence>
<keyword evidence="3" id="KW-0274">FAD</keyword>
<evidence type="ECO:0000256" key="1">
    <source>
        <dbReference type="ARBA" id="ARBA00001974"/>
    </source>
</evidence>
<accession>A0A5Q0GUQ3</accession>
<feature type="domain" description="FAD-binding" evidence="5">
    <location>
        <begin position="8"/>
        <end position="352"/>
    </location>
</feature>
<dbReference type="Gene3D" id="3.30.70.2450">
    <property type="match status" value="1"/>
</dbReference>
<dbReference type="KEGG" id="ssyi:EKG83_10390"/>
<sequence>MPNTDPNADVLIVGAGPSGLMAACELLRRGVSVRVVDALAEPVPYSKALLLWPRTLDLFAELGLADEVPRNAVRIDAFRYYTNGKPLVRVGFPEALAPWSLPQASTERLLHERFTALGGRVERGVRLLALERLDFSGDPGNSESVTAILEHPDGRVERATTPWLVGADGAGSAVRAQIGVGFTGATYENHFVLADAYVEGDVLRPDEAHYYQSTRGVLVIVALPNGLYRFFASAPPGVIPKRGRPQVDLPLLQRLTDERGPRGVRLVDPEWVSAFRIHRRKADRFQLGRVFLVGDAAHAHSPAGGQGLNTGLQDAHNLAWKLAAVVHREAGYGLLDSYTPERDKVAAQVIRDTDFQTRAWMVRHPASIALRNTAFRVAHHSGLLGRDYLPVLAGRRIKYPVDSSTGLLAAPARCEDRGTLRVGTAAPLDLAARFGETSPRSAEHRSWRLLVDRAVRINVPSSVRTVPVDAGALAPGGCPSTAFVLIRPDGFVAARGHREHVDGLRRFLADVLTPEPSASGPEDPASKTLRVADAVA</sequence>
<dbReference type="Pfam" id="PF01494">
    <property type="entry name" value="FAD_binding_3"/>
    <property type="match status" value="1"/>
</dbReference>
<dbReference type="EMBL" id="CP034550">
    <property type="protein sequence ID" value="QFZ17836.1"/>
    <property type="molecule type" value="Genomic_DNA"/>
</dbReference>
<protein>
    <submittedName>
        <fullName evidence="6">FAD-binding protein</fullName>
    </submittedName>
</protein>
<dbReference type="PRINTS" id="PR00420">
    <property type="entry name" value="RNGMNOXGNASE"/>
</dbReference>
<dbReference type="GO" id="GO:0071949">
    <property type="term" value="F:FAD binding"/>
    <property type="evidence" value="ECO:0007669"/>
    <property type="project" value="InterPro"/>
</dbReference>
<comment type="cofactor">
    <cofactor evidence="1">
        <name>FAD</name>
        <dbReference type="ChEBI" id="CHEBI:57692"/>
    </cofactor>
</comment>
<dbReference type="InterPro" id="IPR002938">
    <property type="entry name" value="FAD-bd"/>
</dbReference>
<feature type="region of interest" description="Disordered" evidence="4">
    <location>
        <begin position="514"/>
        <end position="536"/>
    </location>
</feature>
<dbReference type="SUPFAM" id="SSF51905">
    <property type="entry name" value="FAD/NAD(P)-binding domain"/>
    <property type="match status" value="1"/>
</dbReference>
<dbReference type="GO" id="GO:0016709">
    <property type="term" value="F:oxidoreductase activity, acting on paired donors, with incorporation or reduction of molecular oxygen, NAD(P)H as one donor, and incorporation of one atom of oxygen"/>
    <property type="evidence" value="ECO:0007669"/>
    <property type="project" value="UniProtKB-ARBA"/>
</dbReference>
<dbReference type="OrthoDB" id="8670884at2"/>
<evidence type="ECO:0000256" key="2">
    <source>
        <dbReference type="ARBA" id="ARBA00022630"/>
    </source>
</evidence>
<gene>
    <name evidence="6" type="ORF">EKG83_10390</name>
</gene>
<dbReference type="PANTHER" id="PTHR43004:SF19">
    <property type="entry name" value="BINDING MONOOXYGENASE, PUTATIVE (JCVI)-RELATED"/>
    <property type="match status" value="1"/>
</dbReference>
<proteinExistence type="predicted"/>
<dbReference type="AlphaFoldDB" id="A0A5Q0GUQ3"/>
<dbReference type="Gene3D" id="3.40.30.120">
    <property type="match status" value="1"/>
</dbReference>
<dbReference type="Proteomes" id="UP000325787">
    <property type="component" value="Chromosome"/>
</dbReference>
<evidence type="ECO:0000313" key="6">
    <source>
        <dbReference type="EMBL" id="QFZ17836.1"/>
    </source>
</evidence>
<dbReference type="PANTHER" id="PTHR43004">
    <property type="entry name" value="TRK SYSTEM POTASSIUM UPTAKE PROTEIN"/>
    <property type="match status" value="1"/>
</dbReference>